<dbReference type="SUPFAM" id="SSF54001">
    <property type="entry name" value="Cysteine proteinases"/>
    <property type="match status" value="1"/>
</dbReference>
<evidence type="ECO:0000256" key="1">
    <source>
        <dbReference type="SAM" id="SignalP"/>
    </source>
</evidence>
<evidence type="ECO:0000313" key="6">
    <source>
        <dbReference type="Proteomes" id="UP000830198"/>
    </source>
</evidence>
<evidence type="ECO:0000259" key="3">
    <source>
        <dbReference type="Pfam" id="PF12969"/>
    </source>
</evidence>
<keyword evidence="6" id="KW-1185">Reference proteome</keyword>
<dbReference type="Pfam" id="PF12969">
    <property type="entry name" value="DUF3857"/>
    <property type="match status" value="1"/>
</dbReference>
<dbReference type="InterPro" id="IPR024618">
    <property type="entry name" value="DUF3857"/>
</dbReference>
<dbReference type="InterPro" id="IPR024544">
    <property type="entry name" value="DUF3858"/>
</dbReference>
<proteinExistence type="predicted"/>
<feature type="domain" description="Transglutaminase-like" evidence="2">
    <location>
        <begin position="319"/>
        <end position="392"/>
    </location>
</feature>
<evidence type="ECO:0000259" key="2">
    <source>
        <dbReference type="Pfam" id="PF01841"/>
    </source>
</evidence>
<reference evidence="5 6" key="1">
    <citation type="submission" date="2022-04" db="EMBL/GenBank/DDBJ databases">
        <title>The arsenic-methylating capacity of Chitinophaga filiformis YT5 during chitin decomposition.</title>
        <authorList>
            <person name="Chen G."/>
            <person name="Liang Y."/>
        </authorList>
    </citation>
    <scope>NUCLEOTIDE SEQUENCE [LARGE SCALE GENOMIC DNA]</scope>
    <source>
        <strain evidence="5 6">YT5</strain>
    </source>
</reference>
<dbReference type="Gene3D" id="3.10.620.30">
    <property type="match status" value="1"/>
</dbReference>
<feature type="chain" id="PRO_5046800243" evidence="1">
    <location>
        <begin position="25"/>
        <end position="673"/>
    </location>
</feature>
<feature type="domain" description="DUF3858" evidence="4">
    <location>
        <begin position="575"/>
        <end position="657"/>
    </location>
</feature>
<dbReference type="Pfam" id="PF01841">
    <property type="entry name" value="Transglut_core"/>
    <property type="match status" value="1"/>
</dbReference>
<dbReference type="InterPro" id="IPR002931">
    <property type="entry name" value="Transglutaminase-like"/>
</dbReference>
<dbReference type="Gene3D" id="2.60.120.1130">
    <property type="match status" value="1"/>
</dbReference>
<accession>A0ABY4HSV7</accession>
<evidence type="ECO:0000259" key="4">
    <source>
        <dbReference type="Pfam" id="PF12970"/>
    </source>
</evidence>
<sequence length="673" mass="76872">MRSRSIVIPLQLAAACLFSLTTFSQTRDKIKFGKISAEDFTPTSFEKDTSAHAVILADIGSSEFQPDRDHFELSYKRLKRVKIVDKNGYDEATVTVPLFVSGQSEEKLLNLKAVAYNLENGQVVETKLESKSVFTDKLDKNFIMKKFTVPGVKEGTIIEYTYSVTSPFFFNLQPWTFQDEYPCLLSEYTVTIPEIFDFVFLKQDINSMLTVKTTLDRATYNMTFETNGPTGASQHGSFSANTVRNVWTAKDIPALREESFTTSLRNHVTRIEFQLSAIKYPGSPVKPVMGTWEKFSEELNKDEDFGADLSKNNGYLGDIVDQLTEGLKDDTAKARRIYNYVRNNFTCTDHSGLYLSKPIKTVFSSRNGNETDINLLLIAMLRRAKLNADPVVLSTRSHGVTHELYPLRSRFNYTMAAITVDTLTYFLDASRPYLGFGRVDMSCYNGHARLLSKDVPPLYFNPDDLLEQKNTFVMLMGGEGGSLKGSMQQYPTYFESCMIRSSIKDKGKDVYFKGKEKDFATETTISGVELENLDDNEQVLKMKYDFEMKADDAGMLYINPLFTEATRKNPFRSQERRYPVEMPCVMDETYTLNMTIPDGYVVEELPKSAMVKFNENEGIFQYLIQQNENSIQFRSRVKLSRAVFAPDEYNSLRDFFDMIVKKQSEQIVLKRKS</sequence>
<dbReference type="RefSeq" id="WP_247809059.1">
    <property type="nucleotide sequence ID" value="NZ_CP095855.1"/>
</dbReference>
<gene>
    <name evidence="5" type="ORF">MYF79_18130</name>
</gene>
<evidence type="ECO:0000313" key="5">
    <source>
        <dbReference type="EMBL" id="UPK66859.1"/>
    </source>
</evidence>
<protein>
    <submittedName>
        <fullName evidence="5">DUF3858 domain-containing protein</fullName>
    </submittedName>
</protein>
<dbReference type="EMBL" id="CP095855">
    <property type="protein sequence ID" value="UPK66859.1"/>
    <property type="molecule type" value="Genomic_DNA"/>
</dbReference>
<dbReference type="PROSITE" id="PS51257">
    <property type="entry name" value="PROKAR_LIPOPROTEIN"/>
    <property type="match status" value="1"/>
</dbReference>
<keyword evidence="1" id="KW-0732">Signal</keyword>
<dbReference type="Pfam" id="PF12970">
    <property type="entry name" value="DUF3858"/>
    <property type="match status" value="1"/>
</dbReference>
<name>A0ABY4HSV7_CHIFI</name>
<dbReference type="InterPro" id="IPR038765">
    <property type="entry name" value="Papain-like_cys_pep_sf"/>
</dbReference>
<dbReference type="Proteomes" id="UP000830198">
    <property type="component" value="Chromosome"/>
</dbReference>
<dbReference type="Gene3D" id="2.60.40.3140">
    <property type="match status" value="1"/>
</dbReference>
<feature type="signal peptide" evidence="1">
    <location>
        <begin position="1"/>
        <end position="24"/>
    </location>
</feature>
<feature type="domain" description="DUF3857" evidence="3">
    <location>
        <begin position="75"/>
        <end position="194"/>
    </location>
</feature>
<organism evidence="5 6">
    <name type="scientific">Chitinophaga filiformis</name>
    <name type="common">Myxococcus filiformis</name>
    <name type="synonym">Flexibacter filiformis</name>
    <dbReference type="NCBI Taxonomy" id="104663"/>
    <lineage>
        <taxon>Bacteria</taxon>
        <taxon>Pseudomonadati</taxon>
        <taxon>Bacteroidota</taxon>
        <taxon>Chitinophagia</taxon>
        <taxon>Chitinophagales</taxon>
        <taxon>Chitinophagaceae</taxon>
        <taxon>Chitinophaga</taxon>
    </lineage>
</organism>